<reference evidence="2" key="1">
    <citation type="submission" date="2018-05" db="EMBL/GenBank/DDBJ databases">
        <authorList>
            <person name="Lanie J.A."/>
            <person name="Ng W.-L."/>
            <person name="Kazmierczak K.M."/>
            <person name="Andrzejewski T.M."/>
            <person name="Davidsen T.M."/>
            <person name="Wayne K.J."/>
            <person name="Tettelin H."/>
            <person name="Glass J.I."/>
            <person name="Rusch D."/>
            <person name="Podicherti R."/>
            <person name="Tsui H.-C.T."/>
            <person name="Winkler M.E."/>
        </authorList>
    </citation>
    <scope>NUCLEOTIDE SEQUENCE</scope>
</reference>
<feature type="non-terminal residue" evidence="2">
    <location>
        <position position="1"/>
    </location>
</feature>
<feature type="transmembrane region" description="Helical" evidence="1">
    <location>
        <begin position="40"/>
        <end position="58"/>
    </location>
</feature>
<sequence length="64" mass="7207">IVLDFFAAWAPQPLLDAIASFSFLTHFNAIQNGVIDLRDLIYFVSLILLWLFANLLIVDLKKAG</sequence>
<organism evidence="2">
    <name type="scientific">marine metagenome</name>
    <dbReference type="NCBI Taxonomy" id="408172"/>
    <lineage>
        <taxon>unclassified sequences</taxon>
        <taxon>metagenomes</taxon>
        <taxon>ecological metagenomes</taxon>
    </lineage>
</organism>
<dbReference type="EMBL" id="UINC01162426">
    <property type="protein sequence ID" value="SVD62177.1"/>
    <property type="molecule type" value="Genomic_DNA"/>
</dbReference>
<evidence type="ECO:0000313" key="2">
    <source>
        <dbReference type="EMBL" id="SVD62177.1"/>
    </source>
</evidence>
<accession>A0A382WTK9</accession>
<name>A0A382WTK9_9ZZZZ</name>
<keyword evidence="1" id="KW-0812">Transmembrane</keyword>
<evidence type="ECO:0008006" key="3">
    <source>
        <dbReference type="Google" id="ProtNLM"/>
    </source>
</evidence>
<gene>
    <name evidence="2" type="ORF">METZ01_LOCUS415031</name>
</gene>
<keyword evidence="1" id="KW-1133">Transmembrane helix</keyword>
<keyword evidence="1" id="KW-0472">Membrane</keyword>
<proteinExistence type="predicted"/>
<dbReference type="AlphaFoldDB" id="A0A382WTK9"/>
<evidence type="ECO:0000256" key="1">
    <source>
        <dbReference type="SAM" id="Phobius"/>
    </source>
</evidence>
<protein>
    <recommendedName>
        <fullName evidence="3">ABC transporter permease</fullName>
    </recommendedName>
</protein>